<accession>A0A1T4R295</accession>
<reference evidence="1 2" key="1">
    <citation type="submission" date="2017-02" db="EMBL/GenBank/DDBJ databases">
        <authorList>
            <person name="Peterson S.W."/>
        </authorList>
    </citation>
    <scope>NUCLEOTIDE SEQUENCE [LARGE SCALE GENOMIC DNA]</scope>
    <source>
        <strain evidence="1 2">ATCC 43324</strain>
    </source>
</reference>
<sequence length="52" mass="5924">MREIILSPRVVMMCDEKKYNPQGGSPLTCIVTQGRLRCTCQPYAFESITAMR</sequence>
<dbReference type="AlphaFoldDB" id="A0A1T4R295"/>
<organism evidence="1 2">
    <name type="scientific">Segatella oulorum</name>
    <dbReference type="NCBI Taxonomy" id="28136"/>
    <lineage>
        <taxon>Bacteria</taxon>
        <taxon>Pseudomonadati</taxon>
        <taxon>Bacteroidota</taxon>
        <taxon>Bacteroidia</taxon>
        <taxon>Bacteroidales</taxon>
        <taxon>Prevotellaceae</taxon>
        <taxon>Segatella</taxon>
    </lineage>
</organism>
<dbReference type="EMBL" id="FUXK01000027">
    <property type="protein sequence ID" value="SKA10160.1"/>
    <property type="molecule type" value="Genomic_DNA"/>
</dbReference>
<name>A0A1T4R295_9BACT</name>
<dbReference type="Proteomes" id="UP000190065">
    <property type="component" value="Unassembled WGS sequence"/>
</dbReference>
<proteinExistence type="predicted"/>
<gene>
    <name evidence="1" type="ORF">SAMN02745202_02068</name>
</gene>
<protein>
    <submittedName>
        <fullName evidence="1">Uncharacterized protein</fullName>
    </submittedName>
</protein>
<evidence type="ECO:0000313" key="1">
    <source>
        <dbReference type="EMBL" id="SKA10160.1"/>
    </source>
</evidence>
<evidence type="ECO:0000313" key="2">
    <source>
        <dbReference type="Proteomes" id="UP000190065"/>
    </source>
</evidence>